<dbReference type="EC" id="2.1.1.-" evidence="4"/>
<keyword evidence="2 6" id="KW-0489">Methyltransferase</keyword>
<organism evidence="6 7">
    <name type="scientific">Roseovarius indicus</name>
    <dbReference type="NCBI Taxonomy" id="540747"/>
    <lineage>
        <taxon>Bacteria</taxon>
        <taxon>Pseudomonadati</taxon>
        <taxon>Pseudomonadota</taxon>
        <taxon>Alphaproteobacteria</taxon>
        <taxon>Rhodobacterales</taxon>
        <taxon>Roseobacteraceae</taxon>
        <taxon>Roseovarius</taxon>
    </lineage>
</organism>
<dbReference type="PIRSF" id="PIRSF037567">
    <property type="entry name" value="MTTB_MeTrfase"/>
    <property type="match status" value="1"/>
</dbReference>
<feature type="region of interest" description="Disordered" evidence="5">
    <location>
        <begin position="57"/>
        <end position="77"/>
    </location>
</feature>
<dbReference type="GO" id="GO:0008168">
    <property type="term" value="F:methyltransferase activity"/>
    <property type="evidence" value="ECO:0007669"/>
    <property type="project" value="UniProtKB-KW"/>
</dbReference>
<dbReference type="GO" id="GO:0015948">
    <property type="term" value="P:methanogenesis"/>
    <property type="evidence" value="ECO:0007669"/>
    <property type="project" value="UniProtKB-UniRule"/>
</dbReference>
<gene>
    <name evidence="6" type="ORF">RIdsm_02295</name>
</gene>
<keyword evidence="3 4" id="KW-0808">Transferase</keyword>
<evidence type="ECO:0000313" key="6">
    <source>
        <dbReference type="EMBL" id="QEW26495.1"/>
    </source>
</evidence>
<evidence type="ECO:0000256" key="2">
    <source>
        <dbReference type="ARBA" id="ARBA00022603"/>
    </source>
</evidence>
<proteinExistence type="inferred from homology"/>
<dbReference type="AlphaFoldDB" id="A0A5P3ADZ6"/>
<evidence type="ECO:0000256" key="3">
    <source>
        <dbReference type="ARBA" id="ARBA00022679"/>
    </source>
</evidence>
<dbReference type="Pfam" id="PF06253">
    <property type="entry name" value="MTTB"/>
    <property type="match status" value="1"/>
</dbReference>
<dbReference type="GO" id="GO:0032259">
    <property type="term" value="P:methylation"/>
    <property type="evidence" value="ECO:0007669"/>
    <property type="project" value="UniProtKB-KW"/>
</dbReference>
<dbReference type="KEGG" id="rid:RIdsm_02295"/>
<evidence type="ECO:0000256" key="4">
    <source>
        <dbReference type="PIRNR" id="PIRNR037567"/>
    </source>
</evidence>
<comment type="similarity">
    <text evidence="1 4">Belongs to the trimethylamine methyltransferase family.</text>
</comment>
<accession>A0A5P3ADZ6</accession>
<dbReference type="InterPro" id="IPR010426">
    <property type="entry name" value="MTTB_MeTrfase"/>
</dbReference>
<name>A0A5P3ADZ6_9RHOB</name>
<dbReference type="InterPro" id="IPR038601">
    <property type="entry name" value="MttB-like_sf"/>
</dbReference>
<sequence length="567" mass="61846">MVISSHFREELADVAKLQDRPCDLYDRRRARARRTWKAGKVLNFPKANFTTRIKIMKDNPPRRTGGRAARRASRAAPLDDAIRPVRPGMECDALKVLSQTDILKIHNAALQVLEEIGLADAPQSGIDHMTRAGAIHGTDGRMRFPRALVEDTVAHANRQIMLYSRDGKRDLELSGNRVHYGTAGAAVNMVDVDGRNYRDSTLQDLHDAARITDRLDNIHFLQRPMVPRDITDSREMDLNTLYACTAGTTKHVGVSFSDPSHVADAFEMLHLIAGGEAEWRARPFVSNSNCFVVPPMKFATEACQTMELCIEGGMPVLLLSAGMAGATTPSTIAGAIVQSVAECLAGLVYVNAVRPGAPAIFGTWPFGLDLRSGAMTGGSGEQALLSAGCAQMHKFYGLPGGAVGGITDAKLPDMQAGWESMCSNVMAGLSGLNMVYEAAGMHASLLGFCHESLILGDDLIGHALRCVRGIEVDDETLAVEQIREVCLQGPGHYLGMGQTLARMQRDYVYPSTGERMSPKEWVEKDKPDLNQSAIRRKEAILSEPSLARFDPLTDRAIRDRFKIHLAG</sequence>
<dbReference type="Proteomes" id="UP000325785">
    <property type="component" value="Chromosome"/>
</dbReference>
<dbReference type="Gene3D" id="3.20.20.480">
    <property type="entry name" value="Trimethylamine methyltransferase-like"/>
    <property type="match status" value="1"/>
</dbReference>
<reference evidence="6 7" key="1">
    <citation type="submission" date="2018-08" db="EMBL/GenBank/DDBJ databases">
        <title>Genetic Globetrotter - A new plasmid hitch-hiking vast phylogenetic and geographic distances.</title>
        <authorList>
            <person name="Vollmers J."/>
            <person name="Petersen J."/>
        </authorList>
    </citation>
    <scope>NUCLEOTIDE SEQUENCE [LARGE SCALE GENOMIC DNA]</scope>
    <source>
        <strain evidence="6 7">DSM 26383</strain>
    </source>
</reference>
<feature type="compositionally biased region" description="Basic residues" evidence="5">
    <location>
        <begin position="64"/>
        <end position="73"/>
    </location>
</feature>
<dbReference type="EMBL" id="CP031598">
    <property type="protein sequence ID" value="QEW26495.1"/>
    <property type="molecule type" value="Genomic_DNA"/>
</dbReference>
<protein>
    <recommendedName>
        <fullName evidence="4">Methyltransferase</fullName>
        <ecNumber evidence="4">2.1.1.-</ecNumber>
    </recommendedName>
</protein>
<evidence type="ECO:0000256" key="1">
    <source>
        <dbReference type="ARBA" id="ARBA00007137"/>
    </source>
</evidence>
<evidence type="ECO:0000256" key="5">
    <source>
        <dbReference type="SAM" id="MobiDB-lite"/>
    </source>
</evidence>
<evidence type="ECO:0000313" key="7">
    <source>
        <dbReference type="Proteomes" id="UP000325785"/>
    </source>
</evidence>